<dbReference type="InterPro" id="IPR011050">
    <property type="entry name" value="Pectin_lyase_fold/virulence"/>
</dbReference>
<evidence type="ECO:0000256" key="1">
    <source>
        <dbReference type="ARBA" id="ARBA00004328"/>
    </source>
</evidence>
<dbReference type="GO" id="GO:0051701">
    <property type="term" value="P:biological process involved in interaction with host"/>
    <property type="evidence" value="ECO:0007669"/>
    <property type="project" value="UniProtKB-ARBA"/>
</dbReference>
<dbReference type="EMBL" id="MN549360">
    <property type="protein sequence ID" value="QGZ13833.1"/>
    <property type="molecule type" value="Genomic_DNA"/>
</dbReference>
<evidence type="ECO:0000313" key="4">
    <source>
        <dbReference type="EMBL" id="QGZ13833.1"/>
    </source>
</evidence>
<dbReference type="InterPro" id="IPR036116">
    <property type="entry name" value="FN3_sf"/>
</dbReference>
<protein>
    <submittedName>
        <fullName evidence="4">Putative polysaccharidase</fullName>
    </submittedName>
</protein>
<dbReference type="SUPFAM" id="SSF51126">
    <property type="entry name" value="Pectin lyase-like"/>
    <property type="match status" value="1"/>
</dbReference>
<dbReference type="Gene3D" id="2.60.40.2700">
    <property type="match status" value="1"/>
</dbReference>
<sequence length="1205" mass="128605">MARKTIDELPVATPEAVATGSLLIADENGLEYRATTAIIGGVHLYFTAEDDQTPWVFGRLTSPGRTVEEITVTFVAVPRGGGTTLTKTVKTDSLGNFTYNFTTLLRGVTYDITASVAPYLSEVTVKYVAPLSVPITDPVATSTGKVGDTITISAPDFDGSPTSFKYRYLRGPNYIIPGASEPVYTLTPDDDADIITAQVLAVNAGGESIWYSANAIGPVSNKTSVAIDNPVITGNNTLGGRLELTSPGTATENAVVKSDEWQLDGVKIPSTKAPVKRYLGGAANGSAPTAYPSGNNHFGVGLSSNAYSGSNTYSYSVAANATENDYIALNVGTSGGNEGPQVYDLYMKHLNTNSAIRIKMYASRYNAGVRQGDEVQMAKVGATAGKEYSALAVTTNAVSRWTLTADFGEWLTGDYLVFRQQATNTSSSGSNNYQWDARTGVSYAMLPIGSVQDIQKTLKSFTSIADMGGKAARLKQVLSNGFNDVVLYSNEIVYEAAVTQTAVPSNITLPTVVAASDRANTTWQADLGAWSNQPTTYGVQWTDDGVDISGATLMNYKSTTAQEGHDITFYVIAENAIGFSEPAVAVARTVQAAATYYNIATGNDANDGSTELLAKQSLASTESIPSGSTAILAGDFGTRLKVGSSRNYEGLGAGLTFIGSLTTQYAIDHYTDDGSLGRSNVKISKMTLNSADRAILARQGSNWVLEDLVIDSAGFGAGVIAENASGIMFYRNNGITMRRCSLLNIKSDGLYLDTVDRVLIEDCLFMPVNTAEGDTIQTRADRTSSSGAPGPHQKGYVMSGTFLDMHSKKTASGKGCLVTNMADYVYCHDNSLDGNNFVAGTDEGDSHVFCRNTNRYARMNSYSFGYSIGGYDNQPASYNHQLYDNSWYDINRALTFSGISVTGYSGVKSGRVDIVAHDETIIKCASGVRIDRPTSGLFRGFVFHNVTRPIDRVLTTLPPGGEIQAFISDSHYIYNGSILMPPAVTTRAAISGDRTVGSELSGPNSVFDTTAVLTAFPGAVITRSYQWRRHKPQVQWSGWSQHLGWKCEWISGATSANYTITDDDQGCLISRVDRIHLSFTEASVAKVVSALSYDATYATSTPIPRSGDLAVPLPTIPTSGTVSLAAAEGVVVLNLPDLITGETRTFLNPSRSHEVYTGNLLTVDVNGDIVKGAGTFTSGQVFGMKLRQKRGIDTVDHVINFTVVA</sequence>
<keyword evidence="5" id="KW-1185">Reference proteome</keyword>
<dbReference type="SUPFAM" id="SSF49265">
    <property type="entry name" value="Fibronectin type III"/>
    <property type="match status" value="1"/>
</dbReference>
<accession>A0A6B9J2S7</accession>
<evidence type="ECO:0000256" key="2">
    <source>
        <dbReference type="ARBA" id="ARBA00022844"/>
    </source>
</evidence>
<dbReference type="Proteomes" id="UP000436513">
    <property type="component" value="Segment"/>
</dbReference>
<gene>
    <name evidence="4" type="ORF">RL38J1_012</name>
</gene>
<evidence type="ECO:0000259" key="3">
    <source>
        <dbReference type="PROSITE" id="PS50853"/>
    </source>
</evidence>
<reference evidence="4 5" key="1">
    <citation type="submission" date="2019-10" db="EMBL/GenBank/DDBJ databases">
        <title>Complete genome sequence of bacteriophage vB_RLeM_RL38JI.</title>
        <authorList>
            <person name="Gunathilake D."/>
            <person name="Bhat S."/>
            <person name="Yost C.K."/>
            <person name="Hynes M.F."/>
        </authorList>
    </citation>
    <scope>NUCLEOTIDE SEQUENCE [LARGE SCALE GENOMIC DNA]</scope>
</reference>
<comment type="subcellular location">
    <subcellularLocation>
        <location evidence="1">Virion</location>
    </subcellularLocation>
</comment>
<name>A0A6B9J2S7_9CAUD</name>
<dbReference type="PROSITE" id="PS50853">
    <property type="entry name" value="FN3"/>
    <property type="match status" value="1"/>
</dbReference>
<dbReference type="GO" id="GO:0019058">
    <property type="term" value="P:viral life cycle"/>
    <property type="evidence" value="ECO:0007669"/>
    <property type="project" value="UniProtKB-ARBA"/>
</dbReference>
<organism evidence="4 5">
    <name type="scientific">Rhizobium phage RL38J1</name>
    <dbReference type="NCBI Taxonomy" id="2663232"/>
    <lineage>
        <taxon>Viruses</taxon>
        <taxon>Duplodnaviria</taxon>
        <taxon>Heunggongvirae</taxon>
        <taxon>Uroviricota</taxon>
        <taxon>Caudoviricetes</taxon>
        <taxon>Pootjesviridae</taxon>
        <taxon>Innesvirus</taxon>
        <taxon>Innesvirus RL38J1</taxon>
    </lineage>
</organism>
<keyword evidence="2" id="KW-0946">Virion</keyword>
<dbReference type="InterPro" id="IPR003961">
    <property type="entry name" value="FN3_dom"/>
</dbReference>
<proteinExistence type="predicted"/>
<dbReference type="GO" id="GO:0044423">
    <property type="term" value="C:virion component"/>
    <property type="evidence" value="ECO:0007669"/>
    <property type="project" value="UniProtKB-KW"/>
</dbReference>
<feature type="domain" description="Fibronectin type-III" evidence="3">
    <location>
        <begin position="503"/>
        <end position="593"/>
    </location>
</feature>
<evidence type="ECO:0000313" key="5">
    <source>
        <dbReference type="Proteomes" id="UP000436513"/>
    </source>
</evidence>